<feature type="domain" description="Helix-hairpin-helix DNA-binding motif class 1" evidence="2">
    <location>
        <begin position="87"/>
        <end position="106"/>
    </location>
</feature>
<dbReference type="GO" id="GO:0015627">
    <property type="term" value="C:type II protein secretion system complex"/>
    <property type="evidence" value="ECO:0007669"/>
    <property type="project" value="TreeGrafter"/>
</dbReference>
<dbReference type="InterPro" id="IPR004509">
    <property type="entry name" value="Competence_ComEA_HhH"/>
</dbReference>
<dbReference type="Proteomes" id="UP000178764">
    <property type="component" value="Unassembled WGS sequence"/>
</dbReference>
<dbReference type="SMART" id="SM00278">
    <property type="entry name" value="HhH1"/>
    <property type="match status" value="2"/>
</dbReference>
<evidence type="ECO:0000313" key="4">
    <source>
        <dbReference type="Proteomes" id="UP000178764"/>
    </source>
</evidence>
<dbReference type="AlphaFoldDB" id="A0A1F5DLU0"/>
<dbReference type="EMBL" id="MEZT01000027">
    <property type="protein sequence ID" value="OGD56139.1"/>
    <property type="molecule type" value="Genomic_DNA"/>
</dbReference>
<dbReference type="InterPro" id="IPR003583">
    <property type="entry name" value="Hlx-hairpin-Hlx_DNA-bd_motif"/>
</dbReference>
<dbReference type="GO" id="GO:0003677">
    <property type="term" value="F:DNA binding"/>
    <property type="evidence" value="ECO:0007669"/>
    <property type="project" value="InterPro"/>
</dbReference>
<dbReference type="GO" id="GO:0006281">
    <property type="term" value="P:DNA repair"/>
    <property type="evidence" value="ECO:0007669"/>
    <property type="project" value="InterPro"/>
</dbReference>
<dbReference type="SUPFAM" id="SSF47781">
    <property type="entry name" value="RuvA domain 2-like"/>
    <property type="match status" value="1"/>
</dbReference>
<dbReference type="NCBIfam" id="TIGR00426">
    <property type="entry name" value="competence protein ComEA helix-hairpin-helix repeat region"/>
    <property type="match status" value="1"/>
</dbReference>
<accession>A0A1F5DLU0</accession>
<sequence>MDDFILKYRFLIGGILILAIIAGSGILIWDRVHRKNVNQENSQIAELQEQNELLRQQLSENPSQNIAGAATSEEESDKININTADATELDQLPGIGPAKASDIISYREQNGAFKSIEEIKEVKGIGDKTFENLANLITVGE</sequence>
<dbReference type="Gene3D" id="1.10.150.280">
    <property type="entry name" value="AF1531-like domain"/>
    <property type="match status" value="1"/>
</dbReference>
<protein>
    <recommendedName>
        <fullName evidence="2">Helix-hairpin-helix DNA-binding motif class 1 domain-containing protein</fullName>
    </recommendedName>
</protein>
<feature type="domain" description="Helix-hairpin-helix DNA-binding motif class 1" evidence="2">
    <location>
        <begin position="117"/>
        <end position="136"/>
    </location>
</feature>
<name>A0A1F5DLU0_9BACT</name>
<comment type="caution">
    <text evidence="3">The sequence shown here is derived from an EMBL/GenBank/DDBJ whole genome shotgun (WGS) entry which is preliminary data.</text>
</comment>
<dbReference type="InterPro" id="IPR010994">
    <property type="entry name" value="RuvA_2-like"/>
</dbReference>
<gene>
    <name evidence="3" type="ORF">A2V71_00110</name>
</gene>
<evidence type="ECO:0000256" key="1">
    <source>
        <dbReference type="SAM" id="Phobius"/>
    </source>
</evidence>
<keyword evidence="1" id="KW-1133">Transmembrane helix</keyword>
<dbReference type="PANTHER" id="PTHR21180:SF32">
    <property type="entry name" value="ENDONUCLEASE_EXONUCLEASE_PHOSPHATASE FAMILY DOMAIN-CONTAINING PROTEIN 1"/>
    <property type="match status" value="1"/>
</dbReference>
<organism evidence="3 4">
    <name type="scientific">Candidatus Berkelbacteria bacterium RBG_13_40_8</name>
    <dbReference type="NCBI Taxonomy" id="1797467"/>
    <lineage>
        <taxon>Bacteria</taxon>
        <taxon>Candidatus Berkelbacteria</taxon>
    </lineage>
</organism>
<dbReference type="PANTHER" id="PTHR21180">
    <property type="entry name" value="ENDONUCLEASE/EXONUCLEASE/PHOSPHATASE FAMILY DOMAIN-CONTAINING PROTEIN 1"/>
    <property type="match status" value="1"/>
</dbReference>
<feature type="transmembrane region" description="Helical" evidence="1">
    <location>
        <begin position="6"/>
        <end position="29"/>
    </location>
</feature>
<reference evidence="3 4" key="1">
    <citation type="journal article" date="2016" name="Nat. Commun.">
        <title>Thousands of microbial genomes shed light on interconnected biogeochemical processes in an aquifer system.</title>
        <authorList>
            <person name="Anantharaman K."/>
            <person name="Brown C.T."/>
            <person name="Hug L.A."/>
            <person name="Sharon I."/>
            <person name="Castelle C.J."/>
            <person name="Probst A.J."/>
            <person name="Thomas B.C."/>
            <person name="Singh A."/>
            <person name="Wilkins M.J."/>
            <person name="Karaoz U."/>
            <person name="Brodie E.L."/>
            <person name="Williams K.H."/>
            <person name="Hubbard S.S."/>
            <person name="Banfield J.F."/>
        </authorList>
    </citation>
    <scope>NUCLEOTIDE SEQUENCE [LARGE SCALE GENOMIC DNA]</scope>
</reference>
<evidence type="ECO:0000259" key="2">
    <source>
        <dbReference type="SMART" id="SM00278"/>
    </source>
</evidence>
<dbReference type="GO" id="GO:0015628">
    <property type="term" value="P:protein secretion by the type II secretion system"/>
    <property type="evidence" value="ECO:0007669"/>
    <property type="project" value="TreeGrafter"/>
</dbReference>
<evidence type="ECO:0000313" key="3">
    <source>
        <dbReference type="EMBL" id="OGD56139.1"/>
    </source>
</evidence>
<dbReference type="Pfam" id="PF12836">
    <property type="entry name" value="HHH_3"/>
    <property type="match status" value="1"/>
</dbReference>
<dbReference type="InterPro" id="IPR051675">
    <property type="entry name" value="Endo/Exo/Phosphatase_dom_1"/>
</dbReference>
<proteinExistence type="predicted"/>
<keyword evidence="1" id="KW-0812">Transmembrane</keyword>
<keyword evidence="1" id="KW-0472">Membrane</keyword>